<dbReference type="InterPro" id="IPR002252">
    <property type="entry name" value="Glyco_hydro_36"/>
</dbReference>
<accession>A0A9D0Z2M5</accession>
<dbReference type="PANTHER" id="PTHR43053">
    <property type="entry name" value="GLYCOSIDASE FAMILY 31"/>
    <property type="match status" value="1"/>
</dbReference>
<name>A0A9D0Z2M5_9FIRM</name>
<dbReference type="Gene3D" id="2.70.98.60">
    <property type="entry name" value="alpha-galactosidase from lactobacil brevis"/>
    <property type="match status" value="1"/>
</dbReference>
<dbReference type="CDD" id="cd14791">
    <property type="entry name" value="GH36"/>
    <property type="match status" value="1"/>
</dbReference>
<gene>
    <name evidence="3" type="ORF">IAB74_05370</name>
</gene>
<dbReference type="InterPro" id="IPR038417">
    <property type="entry name" value="Alpga-gal_N_sf"/>
</dbReference>
<dbReference type="SUPFAM" id="SSF51445">
    <property type="entry name" value="(Trans)glycosidases"/>
    <property type="match status" value="1"/>
</dbReference>
<dbReference type="EMBL" id="DVFK01000076">
    <property type="protein sequence ID" value="HIQ67917.1"/>
    <property type="molecule type" value="Genomic_DNA"/>
</dbReference>
<dbReference type="InterPro" id="IPR017853">
    <property type="entry name" value="GH"/>
</dbReference>
<keyword evidence="1" id="KW-0378">Hydrolase</keyword>
<dbReference type="InterPro" id="IPR013785">
    <property type="entry name" value="Aldolase_TIM"/>
</dbReference>
<evidence type="ECO:0000313" key="3">
    <source>
        <dbReference type="EMBL" id="HIQ67917.1"/>
    </source>
</evidence>
<proteinExistence type="predicted"/>
<evidence type="ECO:0000256" key="2">
    <source>
        <dbReference type="ARBA" id="ARBA00023295"/>
    </source>
</evidence>
<dbReference type="Pfam" id="PF02065">
    <property type="entry name" value="Melibiase"/>
    <property type="match status" value="1"/>
</dbReference>
<reference evidence="3" key="2">
    <citation type="journal article" date="2021" name="PeerJ">
        <title>Extensive microbial diversity within the chicken gut microbiome revealed by metagenomics and culture.</title>
        <authorList>
            <person name="Gilroy R."/>
            <person name="Ravi A."/>
            <person name="Getino M."/>
            <person name="Pursley I."/>
            <person name="Horton D.L."/>
            <person name="Alikhan N.F."/>
            <person name="Baker D."/>
            <person name="Gharbi K."/>
            <person name="Hall N."/>
            <person name="Watson M."/>
            <person name="Adriaenssens E.M."/>
            <person name="Foster-Nyarko E."/>
            <person name="Jarju S."/>
            <person name="Secka A."/>
            <person name="Antonio M."/>
            <person name="Oren A."/>
            <person name="Chaudhuri R.R."/>
            <person name="La Ragione R."/>
            <person name="Hildebrand F."/>
            <person name="Pallen M.J."/>
        </authorList>
    </citation>
    <scope>NUCLEOTIDE SEQUENCE</scope>
    <source>
        <strain evidence="3">13361</strain>
    </source>
</reference>
<dbReference type="Proteomes" id="UP000886796">
    <property type="component" value="Unassembled WGS sequence"/>
</dbReference>
<protein>
    <submittedName>
        <fullName evidence="3">Alpha-galactosidase</fullName>
    </submittedName>
</protein>
<dbReference type="PANTHER" id="PTHR43053:SF3">
    <property type="entry name" value="ALPHA-GALACTOSIDASE C-RELATED"/>
    <property type="match status" value="1"/>
</dbReference>
<organism evidence="3 4">
    <name type="scientific">Candidatus Faecousia excrementigallinarum</name>
    <dbReference type="NCBI Taxonomy" id="2840806"/>
    <lineage>
        <taxon>Bacteria</taxon>
        <taxon>Bacillati</taxon>
        <taxon>Bacillota</taxon>
        <taxon>Clostridia</taxon>
        <taxon>Eubacteriales</taxon>
        <taxon>Oscillospiraceae</taxon>
        <taxon>Faecousia</taxon>
    </lineage>
</organism>
<dbReference type="Gene3D" id="3.20.20.70">
    <property type="entry name" value="Aldolase class I"/>
    <property type="match status" value="1"/>
</dbReference>
<sequence length="682" mass="76253">MRLQYLLEEDTRQVGLRMAPVGCEAVALDKKRQQVVSLVQAHIAGDIRPTAYAGGRSLGLSGTSKALQFDSLREYDTGKGKIWETRLVHPEHGECFHRLRWTGGDYVYCSTEFRNTSSRPVPLEALSSFCLMGITPLEGGSAPGQLWLYRLLSAWSMEGRLQSDSLEHLNLEPSWAWFGLRNVRFGQAGSMPCNGYFPWAFLQDTQNRVFWGCQLYNTGSWQIEVSRFDDGVCLSGGLADYELGHWRKELLPGEAFQTPEAVLTVTRGDTVLEAAQVLTAAMEEAPRREKGLPILYNEYCATWGSPSEEKVAAMVEALRGKPISYFVIDAGWYKPEDKAWDNVLGDWVPSKALFPQGLAHTAQVIREAGMVPGIWFEPENVGFDSQSFHDTAHLLHRDGVPITTFTRRFWDFRQDWVQNHLKERIIDFLDKNGFGYVKLDYNDTIGLGCDGAESLGEGLRQHMEGVTDFLQALRKQLPQLIVENCASGGHRLAPGWLTATEMSSFSDAHECVAIPIIAANLHCCLLPRQSQIWAVLRQGDTPYRLVYSLAATFLGRMCLSGDVTELSPEQWLLVDEAMDFYREVAPIIHQGRSERFGAEMVSYNQPQGWQCVLRTGASGELLGVFHQFGGEPAPVSIPLPEGQYQIRRIYAVDPEQVSLSGNQLIFKPDTAFSAMAVHLAKA</sequence>
<dbReference type="AlphaFoldDB" id="A0A9D0Z2M5"/>
<evidence type="ECO:0000256" key="1">
    <source>
        <dbReference type="ARBA" id="ARBA00022801"/>
    </source>
</evidence>
<reference evidence="3" key="1">
    <citation type="submission" date="2020-10" db="EMBL/GenBank/DDBJ databases">
        <authorList>
            <person name="Gilroy R."/>
        </authorList>
    </citation>
    <scope>NUCLEOTIDE SEQUENCE</scope>
    <source>
        <strain evidence="3">13361</strain>
    </source>
</reference>
<keyword evidence="2" id="KW-0326">Glycosidase</keyword>
<dbReference type="InterPro" id="IPR050985">
    <property type="entry name" value="Alpha-glycosidase_related"/>
</dbReference>
<dbReference type="GO" id="GO:0004557">
    <property type="term" value="F:alpha-galactosidase activity"/>
    <property type="evidence" value="ECO:0007669"/>
    <property type="project" value="InterPro"/>
</dbReference>
<comment type="caution">
    <text evidence="3">The sequence shown here is derived from an EMBL/GenBank/DDBJ whole genome shotgun (WGS) entry which is preliminary data.</text>
</comment>
<dbReference type="GO" id="GO:0016052">
    <property type="term" value="P:carbohydrate catabolic process"/>
    <property type="evidence" value="ECO:0007669"/>
    <property type="project" value="InterPro"/>
</dbReference>
<evidence type="ECO:0000313" key="4">
    <source>
        <dbReference type="Proteomes" id="UP000886796"/>
    </source>
</evidence>